<dbReference type="Pfam" id="PF17783">
    <property type="entry name" value="WHD_CvfB"/>
    <property type="match status" value="1"/>
</dbReference>
<evidence type="ECO:0000313" key="3">
    <source>
        <dbReference type="EMBL" id="KGN00141.1"/>
    </source>
</evidence>
<dbReference type="InterPro" id="IPR014464">
    <property type="entry name" value="CvfB_fam"/>
</dbReference>
<name>A0A0A0IKN8_CLOBO</name>
<dbReference type="GO" id="GO:0003676">
    <property type="term" value="F:nucleic acid binding"/>
    <property type="evidence" value="ECO:0007669"/>
    <property type="project" value="InterPro"/>
</dbReference>
<organism evidence="3 4">
    <name type="scientific">Clostridium botulinum C/D str. DC5</name>
    <dbReference type="NCBI Taxonomy" id="1443128"/>
    <lineage>
        <taxon>Bacteria</taxon>
        <taxon>Bacillati</taxon>
        <taxon>Bacillota</taxon>
        <taxon>Clostridia</taxon>
        <taxon>Eubacteriales</taxon>
        <taxon>Clostridiaceae</taxon>
        <taxon>Clostridium</taxon>
    </lineage>
</organism>
<feature type="domain" description="S1 motif" evidence="2">
    <location>
        <begin position="5"/>
        <end position="67"/>
    </location>
</feature>
<proteinExistence type="inferred from homology"/>
<evidence type="ECO:0000259" key="2">
    <source>
        <dbReference type="PROSITE" id="PS50126"/>
    </source>
</evidence>
<dbReference type="EMBL" id="JDRY01000024">
    <property type="protein sequence ID" value="KGN00141.1"/>
    <property type="molecule type" value="Genomic_DNA"/>
</dbReference>
<dbReference type="InterPro" id="IPR040764">
    <property type="entry name" value="CvfB_WH"/>
</dbReference>
<dbReference type="InterPro" id="IPR036388">
    <property type="entry name" value="WH-like_DNA-bd_sf"/>
</dbReference>
<dbReference type="SMART" id="SM00316">
    <property type="entry name" value="S1"/>
    <property type="match status" value="3"/>
</dbReference>
<dbReference type="InterPro" id="IPR012340">
    <property type="entry name" value="NA-bd_OB-fold"/>
</dbReference>
<comment type="caution">
    <text evidence="3">The sequence shown here is derived from an EMBL/GenBank/DDBJ whole genome shotgun (WGS) entry which is preliminary data.</text>
</comment>
<accession>A0A0A0IKN8</accession>
<comment type="similarity">
    <text evidence="1">Belongs to the CvfB family.</text>
</comment>
<dbReference type="Gene3D" id="1.10.10.10">
    <property type="entry name" value="Winged helix-like DNA-binding domain superfamily/Winged helix DNA-binding domain"/>
    <property type="match status" value="1"/>
</dbReference>
<reference evidence="3 4" key="1">
    <citation type="submission" date="2014-01" db="EMBL/GenBank/DDBJ databases">
        <title>Plasmidome dynamics in the species complex Clostridium novyi sensu lato converts strains of independent lineages into distinctly different pathogens.</title>
        <authorList>
            <person name="Skarin H."/>
            <person name="Segerman B."/>
        </authorList>
    </citation>
    <scope>NUCLEOTIDE SEQUENCE [LARGE SCALE GENOMIC DNA]</scope>
    <source>
        <strain evidence="3 4">DC5</strain>
    </source>
</reference>
<dbReference type="PANTHER" id="PTHR37296:SF1">
    <property type="entry name" value="CONSERVED VIRULENCE FACTOR B"/>
    <property type="match status" value="1"/>
</dbReference>
<dbReference type="Proteomes" id="UP000030014">
    <property type="component" value="Unassembled WGS sequence"/>
</dbReference>
<sequence length="278" mass="31449">MVEIGKIQKLKVANIAKIGVYLDAGTEEQGDNILLPNNQLPEDVKEGDELEVFVYRDSEDRLIATRKTPLVQAGEIAVLEVKDTTSIGAFLDIGLERDVLLPFKEQKYRVVSGKKYLVAIYIDKSGRLTATSYISKFLLSESPYKKDEWVKGIVYSINDEIGALVAVDNKYKGLIPKSELYKEINVGDEVECRVARVREDGKLDLGTREVAYKQMDSDVEMLLKKLEKYDGFMPLNDKSKPEEIKDRLKISKAAFKRAVGRLLKEDKIIQTEKGIKLK</sequence>
<dbReference type="InterPro" id="IPR003029">
    <property type="entry name" value="S1_domain"/>
</dbReference>
<dbReference type="AlphaFoldDB" id="A0A0A0IKN8"/>
<dbReference type="Pfam" id="PF00575">
    <property type="entry name" value="S1"/>
    <property type="match status" value="1"/>
</dbReference>
<dbReference type="PANTHER" id="PTHR37296">
    <property type="entry name" value="CONSERVED VIRULENCE FACTOR B"/>
    <property type="match status" value="1"/>
</dbReference>
<protein>
    <submittedName>
        <fullName evidence="3">RNA-binding protein</fullName>
    </submittedName>
</protein>
<dbReference type="Gene3D" id="2.40.50.140">
    <property type="entry name" value="Nucleic acid-binding proteins"/>
    <property type="match status" value="3"/>
</dbReference>
<evidence type="ECO:0000313" key="4">
    <source>
        <dbReference type="Proteomes" id="UP000030014"/>
    </source>
</evidence>
<dbReference type="PIRSF" id="PIRSF012524">
    <property type="entry name" value="YitL_S1"/>
    <property type="match status" value="1"/>
</dbReference>
<dbReference type="Pfam" id="PF13509">
    <property type="entry name" value="S1_2"/>
    <property type="match status" value="2"/>
</dbReference>
<dbReference type="SUPFAM" id="SSF50249">
    <property type="entry name" value="Nucleic acid-binding proteins"/>
    <property type="match status" value="1"/>
</dbReference>
<dbReference type="InterPro" id="IPR039566">
    <property type="entry name" value="CvfB_S1_st"/>
</dbReference>
<gene>
    <name evidence="3" type="ORF">Z955_04680</name>
</gene>
<feature type="domain" description="S1 motif" evidence="2">
    <location>
        <begin position="147"/>
        <end position="208"/>
    </location>
</feature>
<dbReference type="RefSeq" id="WP_039257401.1">
    <property type="nucleotide sequence ID" value="NZ_JDRY01000024.1"/>
</dbReference>
<dbReference type="PROSITE" id="PS50126">
    <property type="entry name" value="S1"/>
    <property type="match status" value="2"/>
</dbReference>
<evidence type="ECO:0000256" key="1">
    <source>
        <dbReference type="PIRNR" id="PIRNR012524"/>
    </source>
</evidence>